<evidence type="ECO:0000313" key="1">
    <source>
        <dbReference type="EMBL" id="MDT2539219.1"/>
    </source>
</evidence>
<dbReference type="InterPro" id="IPR014924">
    <property type="entry name" value="DUF1803"/>
</dbReference>
<organism evidence="1 3">
    <name type="scientific">Enterococcus raffinosus</name>
    <dbReference type="NCBI Taxonomy" id="71452"/>
    <lineage>
        <taxon>Bacteria</taxon>
        <taxon>Bacillati</taxon>
        <taxon>Bacillota</taxon>
        <taxon>Bacilli</taxon>
        <taxon>Lactobacillales</taxon>
        <taxon>Enterococcaceae</taxon>
        <taxon>Enterococcus</taxon>
    </lineage>
</organism>
<reference evidence="1" key="1">
    <citation type="submission" date="2023-03" db="EMBL/GenBank/DDBJ databases">
        <authorList>
            <person name="Shen W."/>
            <person name="Cai J."/>
        </authorList>
    </citation>
    <scope>NUCLEOTIDE SEQUENCE</scope>
    <source>
        <strain evidence="1">B646-2</strain>
        <strain evidence="2">Y15</strain>
    </source>
</reference>
<protein>
    <submittedName>
        <fullName evidence="1">DUF1803 domain-containing protein</fullName>
    </submittedName>
</protein>
<dbReference type="Pfam" id="PF08820">
    <property type="entry name" value="DUF1803"/>
    <property type="match status" value="1"/>
</dbReference>
<evidence type="ECO:0000313" key="2">
    <source>
        <dbReference type="EMBL" id="MDT2544013.1"/>
    </source>
</evidence>
<gene>
    <name evidence="2" type="ORF">P7D69_06670</name>
    <name evidence="1" type="ORF">P7D78_13870</name>
</gene>
<sequence length="266" mass="31385">MNIYTRDKKIQQELKRQDIQNLLNYFQQLQEPVILRDIRKEFSGAKRLDKDLDFLIANSIISREDRRYQLSLAPLKEYPTTEKVERVIEKMAGRYSIEELLVWLGEVLWLDDINEIIAIDYDLPTLNRLETDSFQLVTINHREKLSETLPNYFSNVDQPDKFPKLAPLLGDVNTEFFSNQIELVLERVLLRKKPKRTSIFLDSLVETKVVVAEPEWQVAIPCVDRTQLADIEIEMNKKEQFFFGRQLAEQLLKGKESFTYMIKKKA</sequence>
<proteinExistence type="predicted"/>
<dbReference type="Proteomes" id="UP001249240">
    <property type="component" value="Unassembled WGS sequence"/>
</dbReference>
<name>A0AAW8T342_9ENTE</name>
<dbReference type="EMBL" id="JARPXM010000015">
    <property type="protein sequence ID" value="MDT2539219.1"/>
    <property type="molecule type" value="Genomic_DNA"/>
</dbReference>
<dbReference type="Proteomes" id="UP001254770">
    <property type="component" value="Unassembled WGS sequence"/>
</dbReference>
<comment type="caution">
    <text evidence="1">The sequence shown here is derived from an EMBL/GenBank/DDBJ whole genome shotgun (WGS) entry which is preliminary data.</text>
</comment>
<accession>A0AAW8T342</accession>
<evidence type="ECO:0000313" key="3">
    <source>
        <dbReference type="Proteomes" id="UP001249240"/>
    </source>
</evidence>
<dbReference type="RefSeq" id="WP_010744662.1">
    <property type="nucleotide sequence ID" value="NZ_BTSP01000014.1"/>
</dbReference>
<dbReference type="EMBL" id="JARPXL010000005">
    <property type="protein sequence ID" value="MDT2544013.1"/>
    <property type="molecule type" value="Genomic_DNA"/>
</dbReference>
<dbReference type="AlphaFoldDB" id="A0AAW8T342"/>